<accession>A0AA97I423</accession>
<dbReference type="PROSITE" id="PS51257">
    <property type="entry name" value="PROKAR_LIPOPROTEIN"/>
    <property type="match status" value="1"/>
</dbReference>
<dbReference type="Proteomes" id="UP001301797">
    <property type="component" value="Chromosome"/>
</dbReference>
<evidence type="ECO:0000313" key="1">
    <source>
        <dbReference type="EMBL" id="WOF15871.1"/>
    </source>
</evidence>
<protein>
    <submittedName>
        <fullName evidence="1">Uncharacterized protein</fullName>
    </submittedName>
</protein>
<proteinExistence type="predicted"/>
<dbReference type="RefSeq" id="WP_317137441.1">
    <property type="nucleotide sequence ID" value="NZ_CP043875.1"/>
</dbReference>
<reference evidence="1 2" key="1">
    <citation type="submission" date="2019-09" db="EMBL/GenBank/DDBJ databases">
        <title>The complete genome of Methanoplanus sp. FWC-SCC4.</title>
        <authorList>
            <person name="Chen S.-C."/>
            <person name="Zhou Y.-Z."/>
            <person name="Lai M.-C."/>
        </authorList>
    </citation>
    <scope>NUCLEOTIDE SEQUENCE [LARGE SCALE GENOMIC DNA]</scope>
    <source>
        <strain evidence="1 2">FWC-SCC4</strain>
    </source>
</reference>
<dbReference type="KEGG" id="mefw:F1737_03740"/>
<dbReference type="GeneID" id="85229250"/>
<organism evidence="1 2">
    <name type="scientific">Methanochimaera problematica</name>
    <dbReference type="NCBI Taxonomy" id="2609417"/>
    <lineage>
        <taxon>Archaea</taxon>
        <taxon>Methanobacteriati</taxon>
        <taxon>Methanobacteriota</taxon>
        <taxon>Stenosarchaea group</taxon>
        <taxon>Methanomicrobia</taxon>
        <taxon>Methanomicrobiales</taxon>
        <taxon>Methanomicrobiaceae</taxon>
        <taxon>Methanochimaera</taxon>
    </lineage>
</organism>
<evidence type="ECO:0000313" key="2">
    <source>
        <dbReference type="Proteomes" id="UP001301797"/>
    </source>
</evidence>
<sequence>MVVRKALLLTALILLLFVFISGCTSESFGDVTYDNDTGLKLTVINNGNPRDVTLQVTVFDLSNFRQVEIERIARQVYLKNGENVFTIKADLERGQYKLYLYVLEDGKRNAAEIRDINVL</sequence>
<keyword evidence="2" id="KW-1185">Reference proteome</keyword>
<name>A0AA97I423_9EURY</name>
<dbReference type="AlphaFoldDB" id="A0AA97I423"/>
<dbReference type="EMBL" id="CP043875">
    <property type="protein sequence ID" value="WOF15871.1"/>
    <property type="molecule type" value="Genomic_DNA"/>
</dbReference>
<gene>
    <name evidence="1" type="ORF">F1737_03740</name>
</gene>